<evidence type="ECO:0000256" key="1">
    <source>
        <dbReference type="SAM" id="MobiDB-lite"/>
    </source>
</evidence>
<feature type="region of interest" description="Disordered" evidence="1">
    <location>
        <begin position="1023"/>
        <end position="1044"/>
    </location>
</feature>
<dbReference type="PANTHER" id="PTHR34837">
    <property type="entry name" value="OS05G0595500 PROTEIN"/>
    <property type="match status" value="1"/>
</dbReference>
<feature type="region of interest" description="Disordered" evidence="1">
    <location>
        <begin position="1"/>
        <end position="636"/>
    </location>
</feature>
<name>A0ABC8RDW6_9AQUA</name>
<comment type="caution">
    <text evidence="2">The sequence shown here is derived from an EMBL/GenBank/DDBJ whole genome shotgun (WGS) entry which is preliminary data.</text>
</comment>
<feature type="compositionally biased region" description="Basic and acidic residues" evidence="1">
    <location>
        <begin position="680"/>
        <end position="697"/>
    </location>
</feature>
<feature type="region of interest" description="Disordered" evidence="1">
    <location>
        <begin position="1144"/>
        <end position="1171"/>
    </location>
</feature>
<evidence type="ECO:0000313" key="3">
    <source>
        <dbReference type="Proteomes" id="UP001642360"/>
    </source>
</evidence>
<reference evidence="2 3" key="1">
    <citation type="submission" date="2024-02" db="EMBL/GenBank/DDBJ databases">
        <authorList>
            <person name="Vignale AGUSTIN F."/>
            <person name="Sosa J E."/>
            <person name="Modenutti C."/>
        </authorList>
    </citation>
    <scope>NUCLEOTIDE SEQUENCE [LARGE SCALE GENOMIC DNA]</scope>
</reference>
<feature type="compositionally biased region" description="Basic and acidic residues" evidence="1">
    <location>
        <begin position="713"/>
        <end position="729"/>
    </location>
</feature>
<feature type="compositionally biased region" description="Basic and acidic residues" evidence="1">
    <location>
        <begin position="259"/>
        <end position="435"/>
    </location>
</feature>
<dbReference type="EMBL" id="CAUOFW020001280">
    <property type="protein sequence ID" value="CAK9143166.1"/>
    <property type="molecule type" value="Genomic_DNA"/>
</dbReference>
<evidence type="ECO:0000313" key="2">
    <source>
        <dbReference type="EMBL" id="CAK9143166.1"/>
    </source>
</evidence>
<sequence length="1321" mass="149498">MPRSSRHKSDKESKHGLKESKYCADSEEDVKMKERNNSKEEDLARVSKDSGRSASGEKRKLGREGKDLSGHGNVNGDASEEYAASKRRKEKAADGSGGGDRWKGGGDEKGEGGAKEKELKGESSRIDLEKGFKSKESKVSGDSKSKSSRRHESGGDKEENVGSTMEKEESKSRTRSDSKRKSEKDSGRKEGDQNKDMKEGKEKERGSGKERKAQDCKRDVEVFTGNEKVAKKQGSHSAELGEERQSKRSRENTVLPLQDEVRNPGIEKELEKRIQKRRDGSSDKHQDDLKGSDDKRLSSRADHAKDGRYKDGTYVDKYLKDDDKDHIQRDDKYQEDGVRESRHRDVKQWEDRRDSRHKEDKYREGDDREYRHRDDKYHEDSERDNRRRDDKHREDSNREDSGKKENRLLDDKYREDGDIDNKHRDKKYRDDNERDKRRRGDRYRDDGEKDDRHRDGKYREDGDRENRHKKEKRQEDVDRDSIHRDGKQGDDADIEKRLRDVKFRDERLSRDHTSDKSDFHSRDETNTADVYRRKSSVRDGSPSYDDRVTGHKDDQRRRRANDKEDHGDMRSRSAIELRSDAEKRSMSSAKVDLVTDRGRSSTRNNDVEVGLNYSRRRSSPSSSSHAGYRLSKQEESKYRDYAYEERARHSVPSGREYATAAGITDKISSSWSVGKPIQKEDSHFGELSGERRLKSDAHASPLQMVDKSPSSRSADRRHLDRSDVRRNLDVEELGQRSGGSKDTRDYSGKEGRESRELPMEIFPGDEDGDNLSVSSPFSRTGQFYGNSKSLLHPPPSYRTGVDSPLGFGSSEVDNRGKSINRHRRIGDPNLGRVHGNAWKNVPNWPSPVANGFMPFQHGPPPVSFHPVMQQFPAPPMFGIRPSMELSHTGVPYHIPDADRFSGHGRPLGWRNPVDDSCPPPLHGWDANNGVFGGESHIYGRSDWDHSRTQMSSRGWETSGDMWKGQNSGASMELPSAYQNKDLSAVGPADEVWANRSGQQAQNEQNQLNLLAESIDIDQSTDALERNTPEAPKTLSEESPDISKMSRKDDSHLFLVYLSKLDISTELTQPELYNQCSSLMNMDLNTVSDEDNSNTFYMQKVIEAKVRIPTKTSSTSLFSSINDSVFQKSMSLYKRQRKETRAVNGEKISFANGTPTSVQGGAAGSNDGKEEELALACDQQEAEGALPNSSKGEAEQTISLQKLEVVYATAYPKLDEPILADTLEKSEEPISNLNMVKMEVDPRGERSDAHSHNKIGDVIKSIDSGSNHAAINCEDQIFLDTKCGPLLFSDVSSGACEAVMPESIESGLVNLSRIHHSPESTH</sequence>
<feature type="compositionally biased region" description="Basic and acidic residues" evidence="1">
    <location>
        <begin position="544"/>
        <end position="585"/>
    </location>
</feature>
<feature type="region of interest" description="Disordered" evidence="1">
    <location>
        <begin position="680"/>
        <end position="769"/>
    </location>
</feature>
<dbReference type="Proteomes" id="UP001642360">
    <property type="component" value="Unassembled WGS sequence"/>
</dbReference>
<accession>A0ABC8RDW6</accession>
<feature type="compositionally biased region" description="Basic and acidic residues" evidence="1">
    <location>
        <begin position="7"/>
        <end position="69"/>
    </location>
</feature>
<keyword evidence="3" id="KW-1185">Reference proteome</keyword>
<organism evidence="2 3">
    <name type="scientific">Ilex paraguariensis</name>
    <name type="common">yerba mate</name>
    <dbReference type="NCBI Taxonomy" id="185542"/>
    <lineage>
        <taxon>Eukaryota</taxon>
        <taxon>Viridiplantae</taxon>
        <taxon>Streptophyta</taxon>
        <taxon>Embryophyta</taxon>
        <taxon>Tracheophyta</taxon>
        <taxon>Spermatophyta</taxon>
        <taxon>Magnoliopsida</taxon>
        <taxon>eudicotyledons</taxon>
        <taxon>Gunneridae</taxon>
        <taxon>Pentapetalae</taxon>
        <taxon>asterids</taxon>
        <taxon>campanulids</taxon>
        <taxon>Aquifoliales</taxon>
        <taxon>Aquifoliaceae</taxon>
        <taxon>Ilex</taxon>
    </lineage>
</organism>
<dbReference type="PANTHER" id="PTHR34837:SF1">
    <property type="entry name" value="LOW PROTEIN: ZINC FINGER CCCH DOMAIN PROTEIN"/>
    <property type="match status" value="1"/>
</dbReference>
<feature type="compositionally biased region" description="Basic and acidic residues" evidence="1">
    <location>
        <begin position="100"/>
        <end position="221"/>
    </location>
</feature>
<feature type="compositionally biased region" description="Basic and acidic residues" evidence="1">
    <location>
        <begin position="739"/>
        <end position="758"/>
    </location>
</feature>
<proteinExistence type="predicted"/>
<gene>
    <name evidence="2" type="ORF">ILEXP_LOCUS10861</name>
</gene>
<protein>
    <submittedName>
        <fullName evidence="2">Uncharacterized protein</fullName>
    </submittedName>
</protein>
<feature type="compositionally biased region" description="Basic and acidic residues" evidence="1">
    <location>
        <begin position="442"/>
        <end position="525"/>
    </location>
</feature>
<feature type="compositionally biased region" description="Basic and acidic residues" evidence="1">
    <location>
        <begin position="239"/>
        <end position="251"/>
    </location>
</feature>